<name>A0A1S9RHI6_PENBI</name>
<evidence type="ECO:0000313" key="2">
    <source>
        <dbReference type="EMBL" id="OOQ84895.1"/>
    </source>
</evidence>
<feature type="region of interest" description="Disordered" evidence="1">
    <location>
        <begin position="87"/>
        <end position="264"/>
    </location>
</feature>
<reference evidence="3" key="1">
    <citation type="submission" date="2015-09" db="EMBL/GenBank/DDBJ databases">
        <authorList>
            <person name="Fill T.P."/>
            <person name="Baretta J.F."/>
            <person name="de Almeida L.G."/>
            <person name="Rocha M."/>
            <person name="de Souza D.H."/>
            <person name="Malavazi I."/>
            <person name="Cerdeira L.T."/>
            <person name="Hong H."/>
            <person name="Samborskyy M."/>
            <person name="de Vasconcelos A.T."/>
            <person name="Leadlay P."/>
            <person name="Rodrigues-Filho E."/>
        </authorList>
    </citation>
    <scope>NUCLEOTIDE SEQUENCE [LARGE SCALE GENOMIC DNA]</scope>
    <source>
        <strain evidence="3">LaBioMMi 136</strain>
    </source>
</reference>
<protein>
    <submittedName>
        <fullName evidence="2">Uncharacterized protein</fullName>
    </submittedName>
</protein>
<dbReference type="EMBL" id="LJBN01000173">
    <property type="protein sequence ID" value="OOQ84895.1"/>
    <property type="molecule type" value="Genomic_DNA"/>
</dbReference>
<evidence type="ECO:0000313" key="3">
    <source>
        <dbReference type="Proteomes" id="UP000190744"/>
    </source>
</evidence>
<evidence type="ECO:0000256" key="1">
    <source>
        <dbReference type="SAM" id="MobiDB-lite"/>
    </source>
</evidence>
<comment type="caution">
    <text evidence="2">The sequence shown here is derived from an EMBL/GenBank/DDBJ whole genome shotgun (WGS) entry which is preliminary data.</text>
</comment>
<gene>
    <name evidence="2" type="ORF">PEBR_28176</name>
</gene>
<accession>A0A1S9RHI6</accession>
<sequence length="279" mass="31190">MFRHGQTQAPSGFQAHGTPIPWAEVCRHPKFSPGGSDKAMGTKPADKTAATALLICLCHTCLASRDARFREEPNCARRRSLSDIVLHGDQNDTSDEPVQSGSQANGNAPENPFNNPHSSSSASKMNERPTATPQSTETETSCRKKRCRTEKSEADMQNQVQSLEEDPRASKRRRDLIGEDARSAHYASSGSQETEDISAEVQRRLKIKEEKRRMREKTKPEKRKRESLVSNDGASPAEANHRKKRARRTSSDLKRNGEPLVETEADEKIRRFKRARNGG</sequence>
<dbReference type="AlphaFoldDB" id="A0A1S9RHI6"/>
<organism evidence="2 3">
    <name type="scientific">Penicillium brasilianum</name>
    <dbReference type="NCBI Taxonomy" id="104259"/>
    <lineage>
        <taxon>Eukaryota</taxon>
        <taxon>Fungi</taxon>
        <taxon>Dikarya</taxon>
        <taxon>Ascomycota</taxon>
        <taxon>Pezizomycotina</taxon>
        <taxon>Eurotiomycetes</taxon>
        <taxon>Eurotiomycetidae</taxon>
        <taxon>Eurotiales</taxon>
        <taxon>Aspergillaceae</taxon>
        <taxon>Penicillium</taxon>
    </lineage>
</organism>
<feature type="compositionally biased region" description="Basic and acidic residues" evidence="1">
    <location>
        <begin position="201"/>
        <end position="227"/>
    </location>
</feature>
<feature type="compositionally biased region" description="Polar residues" evidence="1">
    <location>
        <begin position="96"/>
        <end position="139"/>
    </location>
</feature>
<proteinExistence type="predicted"/>
<dbReference type="Proteomes" id="UP000190744">
    <property type="component" value="Unassembled WGS sequence"/>
</dbReference>
<feature type="compositionally biased region" description="Basic and acidic residues" evidence="1">
    <location>
        <begin position="165"/>
        <end position="183"/>
    </location>
</feature>